<dbReference type="SUPFAM" id="SSF142433">
    <property type="entry name" value="CinA-like"/>
    <property type="match status" value="1"/>
</dbReference>
<dbReference type="InterPro" id="IPR036653">
    <property type="entry name" value="CinA-like_C"/>
</dbReference>
<protein>
    <submittedName>
        <fullName evidence="2">CinA family protein</fullName>
    </submittedName>
</protein>
<name>A0A7L5BXY7_9RHOB</name>
<dbReference type="KEGG" id="hdh:G5B40_02865"/>
<reference evidence="2 3" key="1">
    <citation type="submission" date="2020-02" db="EMBL/GenBank/DDBJ databases">
        <title>complete genome sequence of Rhodobacteraceae bacterium.</title>
        <authorList>
            <person name="Park J."/>
            <person name="Kim Y.-S."/>
            <person name="Kim K.-H."/>
        </authorList>
    </citation>
    <scope>NUCLEOTIDE SEQUENCE [LARGE SCALE GENOMIC DNA]</scope>
    <source>
        <strain evidence="2 3">RR4-56</strain>
    </source>
</reference>
<evidence type="ECO:0000313" key="2">
    <source>
        <dbReference type="EMBL" id="QIE54469.1"/>
    </source>
</evidence>
<evidence type="ECO:0000313" key="3">
    <source>
        <dbReference type="Proteomes" id="UP000503336"/>
    </source>
</evidence>
<dbReference type="NCBIfam" id="TIGR00199">
    <property type="entry name" value="PncC_domain"/>
    <property type="match status" value="1"/>
</dbReference>
<dbReference type="Pfam" id="PF02464">
    <property type="entry name" value="CinA"/>
    <property type="match status" value="1"/>
</dbReference>
<feature type="domain" description="CinA C-terminal" evidence="1">
    <location>
        <begin position="9"/>
        <end position="156"/>
    </location>
</feature>
<dbReference type="Proteomes" id="UP000503336">
    <property type="component" value="Chromosome"/>
</dbReference>
<sequence>MEFETEACAVLTALKAKGRMAATVESCTGGLVAAALTAIPGSSDVVDRGFVTYSNAAKSELVGVPPELIKAHGAVSPEVAAAMAAGGLARSRADIVVSITGIAGPGGSESKPEGLVCFHAVSRDGASEARRIEYGAIGRHEVRAASVREALSLIIQINKCS</sequence>
<dbReference type="InterPro" id="IPR008136">
    <property type="entry name" value="CinA_C"/>
</dbReference>
<dbReference type="AlphaFoldDB" id="A0A7L5BXY7"/>
<organism evidence="2 3">
    <name type="scientific">Pikeienuella piscinae</name>
    <dbReference type="NCBI Taxonomy" id="2748098"/>
    <lineage>
        <taxon>Bacteria</taxon>
        <taxon>Pseudomonadati</taxon>
        <taxon>Pseudomonadota</taxon>
        <taxon>Alphaproteobacteria</taxon>
        <taxon>Rhodobacterales</taxon>
        <taxon>Paracoccaceae</taxon>
        <taxon>Pikeienuella</taxon>
    </lineage>
</organism>
<dbReference type="EMBL" id="CP049056">
    <property type="protein sequence ID" value="QIE54469.1"/>
    <property type="molecule type" value="Genomic_DNA"/>
</dbReference>
<proteinExistence type="predicted"/>
<gene>
    <name evidence="2" type="ORF">G5B40_02865</name>
</gene>
<dbReference type="Gene3D" id="3.90.950.20">
    <property type="entry name" value="CinA-like"/>
    <property type="match status" value="1"/>
</dbReference>
<evidence type="ECO:0000259" key="1">
    <source>
        <dbReference type="Pfam" id="PF02464"/>
    </source>
</evidence>
<keyword evidence="3" id="KW-1185">Reference proteome</keyword>
<accession>A0A7L5BXY7</accession>
<dbReference type="RefSeq" id="WP_165094742.1">
    <property type="nucleotide sequence ID" value="NZ_CP049056.1"/>
</dbReference>